<evidence type="ECO:0000313" key="3">
    <source>
        <dbReference type="Proteomes" id="UP000653797"/>
    </source>
</evidence>
<feature type="compositionally biased region" description="Polar residues" evidence="1">
    <location>
        <begin position="1"/>
        <end position="11"/>
    </location>
</feature>
<keyword evidence="3" id="KW-1185">Reference proteome</keyword>
<comment type="caution">
    <text evidence="2">The sequence shown here is derived from an EMBL/GenBank/DDBJ whole genome shotgun (WGS) entry which is preliminary data.</text>
</comment>
<gene>
    <name evidence="2" type="ORF">IC230_06045</name>
</gene>
<accession>A0A927GCG4</accession>
<dbReference type="AlphaFoldDB" id="A0A927GCG4"/>
<dbReference type="EMBL" id="JACXAA010000002">
    <property type="protein sequence ID" value="MBD2752441.1"/>
    <property type="molecule type" value="Genomic_DNA"/>
</dbReference>
<protein>
    <submittedName>
        <fullName evidence="2">Lasso RiPP family leader peptide-containing protein</fullName>
    </submittedName>
</protein>
<dbReference type="RefSeq" id="WP_191038082.1">
    <property type="nucleotide sequence ID" value="NZ_JACXAA010000002.1"/>
</dbReference>
<reference evidence="2" key="1">
    <citation type="submission" date="2020-09" db="EMBL/GenBank/DDBJ databases">
        <authorList>
            <person name="Kim M.K."/>
        </authorList>
    </citation>
    <scope>NUCLEOTIDE SEQUENCE</scope>
    <source>
        <strain evidence="2">BT704</strain>
    </source>
</reference>
<organism evidence="2 3">
    <name type="scientific">Spirosoma validum</name>
    <dbReference type="NCBI Taxonomy" id="2771355"/>
    <lineage>
        <taxon>Bacteria</taxon>
        <taxon>Pseudomonadati</taxon>
        <taxon>Bacteroidota</taxon>
        <taxon>Cytophagia</taxon>
        <taxon>Cytophagales</taxon>
        <taxon>Cytophagaceae</taxon>
        <taxon>Spirosoma</taxon>
    </lineage>
</organism>
<name>A0A927GCG4_9BACT</name>
<dbReference type="NCBIfam" id="NF033521">
    <property type="entry name" value="lasso_leader_L3"/>
    <property type="match status" value="1"/>
</dbReference>
<dbReference type="Proteomes" id="UP000653797">
    <property type="component" value="Unassembled WGS sequence"/>
</dbReference>
<feature type="region of interest" description="Disordered" evidence="1">
    <location>
        <begin position="1"/>
        <end position="23"/>
    </location>
</feature>
<evidence type="ECO:0000256" key="1">
    <source>
        <dbReference type="SAM" id="MobiDB-lite"/>
    </source>
</evidence>
<evidence type="ECO:0000313" key="2">
    <source>
        <dbReference type="EMBL" id="MBD2752441.1"/>
    </source>
</evidence>
<proteinExistence type="predicted"/>
<sequence length="54" mass="6040">MKGYNTDQSKYANDDTSKKTYITPQLTKHGNVKEITLGEGSLNYDEGSLVQDLE</sequence>